<gene>
    <name evidence="1" type="ORF">PDENDC454_07945</name>
</gene>
<proteinExistence type="predicted"/>
<keyword evidence="2" id="KW-1185">Reference proteome</keyword>
<protein>
    <submittedName>
        <fullName evidence="1">Uncharacterized protein</fullName>
    </submittedName>
</protein>
<organism evidence="1 2">
    <name type="scientific">Paenibacillus dendritiformis C454</name>
    <dbReference type="NCBI Taxonomy" id="1131935"/>
    <lineage>
        <taxon>Bacteria</taxon>
        <taxon>Bacillati</taxon>
        <taxon>Bacillota</taxon>
        <taxon>Bacilli</taxon>
        <taxon>Bacillales</taxon>
        <taxon>Paenibacillaceae</taxon>
        <taxon>Paenibacillus</taxon>
    </lineage>
</organism>
<evidence type="ECO:0000313" key="2">
    <source>
        <dbReference type="Proteomes" id="UP000003900"/>
    </source>
</evidence>
<accession>H3SDM8</accession>
<sequence length="127" mass="14468">MKVVIHMRIPWMLHERMVHGRIVSMLPGVNHIGVHMLQGLNHRRKVHVLPGMSHYGLLFVPPRMTHSGMVSVMMRNMVPGRMGLVKYVIARSNLNIRLLECLLGRIGTLQADRLNVSLMACHGWFSS</sequence>
<dbReference type="AlphaFoldDB" id="H3SDM8"/>
<comment type="caution">
    <text evidence="1">The sequence shown here is derived from an EMBL/GenBank/DDBJ whole genome shotgun (WGS) entry which is preliminary data.</text>
</comment>
<dbReference type="EMBL" id="AHKH01000015">
    <property type="protein sequence ID" value="EHQ62817.1"/>
    <property type="molecule type" value="Genomic_DNA"/>
</dbReference>
<name>H3SDM8_9BACL</name>
<reference evidence="1 2" key="1">
    <citation type="journal article" date="2012" name="J. Bacteriol.">
        <title>Genome Sequence of the Pattern-Forming Social Bacterium Paenibacillus dendritiformis C454 Chiral Morphotype.</title>
        <authorList>
            <person name="Sirota-Madi A."/>
            <person name="Olender T."/>
            <person name="Helman Y."/>
            <person name="Brainis I."/>
            <person name="Finkelshtein A."/>
            <person name="Roth D."/>
            <person name="Hagai E."/>
            <person name="Leshkowitz D."/>
            <person name="Brodsky L."/>
            <person name="Galatenko V."/>
            <person name="Nikolaev V."/>
            <person name="Gutnick D.L."/>
            <person name="Lancet D."/>
            <person name="Ben-Jacob E."/>
        </authorList>
    </citation>
    <scope>NUCLEOTIDE SEQUENCE [LARGE SCALE GENOMIC DNA]</scope>
    <source>
        <strain evidence="1 2">C454</strain>
    </source>
</reference>
<dbReference type="Proteomes" id="UP000003900">
    <property type="component" value="Unassembled WGS sequence"/>
</dbReference>
<evidence type="ECO:0000313" key="1">
    <source>
        <dbReference type="EMBL" id="EHQ62817.1"/>
    </source>
</evidence>